<gene>
    <name evidence="2" type="ORF">B9T28_08790</name>
</gene>
<dbReference type="STRING" id="1977882.B9T28_08790"/>
<name>A0A1Y3CHG2_9GAMM</name>
<comment type="caution">
    <text evidence="2">The sequence shown here is derived from an EMBL/GenBank/DDBJ whole genome shotgun (WGS) entry which is preliminary data.</text>
</comment>
<accession>A0A1Y3CHG2</accession>
<feature type="domain" description="Anti-bacteriophage protein A/HamA C-terminal" evidence="1">
    <location>
        <begin position="10"/>
        <end position="268"/>
    </location>
</feature>
<evidence type="ECO:0000313" key="2">
    <source>
        <dbReference type="EMBL" id="OTG65545.1"/>
    </source>
</evidence>
<proteinExistence type="predicted"/>
<dbReference type="Proteomes" id="UP000242765">
    <property type="component" value="Unassembled WGS sequence"/>
</dbReference>
<evidence type="ECO:0000259" key="1">
    <source>
        <dbReference type="Pfam" id="PF08878"/>
    </source>
</evidence>
<dbReference type="InterPro" id="IPR014976">
    <property type="entry name" value="AbpA_HamA_C"/>
</dbReference>
<dbReference type="OrthoDB" id="268197at2"/>
<sequence>MIKIPDHLSFLKKCSHQLRTSDGHNIEIWELMVPLNDDLSSWAKHFRQCYCIDEEIDILRDGTGLSRADYLEQLVFPDKSLAPGPSIRAGDFAELLVADFLEFNLQYWVPRGKFAEKESRNESAKGVDILGIKVDDINKQSINDTLITFEVKAQLTNKKYANRLQNAVDDSSKDFLRQAATLNAIKRRLNRSQQNEQVLIVQRFQNPADHPYTYLSGAAAILSDMAYDEIALNTETKVNEHLNIANLQLIVIRGNNLMKFVHALYERAANEA</sequence>
<keyword evidence="3" id="KW-1185">Reference proteome</keyword>
<organism evidence="2 3">
    <name type="scientific">Acinetobacter silvestris</name>
    <dbReference type="NCBI Taxonomy" id="1977882"/>
    <lineage>
        <taxon>Bacteria</taxon>
        <taxon>Pseudomonadati</taxon>
        <taxon>Pseudomonadota</taxon>
        <taxon>Gammaproteobacteria</taxon>
        <taxon>Moraxellales</taxon>
        <taxon>Moraxellaceae</taxon>
        <taxon>Acinetobacter</taxon>
    </lineage>
</organism>
<dbReference type="EMBL" id="NEGB01000004">
    <property type="protein sequence ID" value="OTG65545.1"/>
    <property type="molecule type" value="Genomic_DNA"/>
</dbReference>
<protein>
    <recommendedName>
        <fullName evidence="1">Anti-bacteriophage protein A/HamA C-terminal domain-containing protein</fullName>
    </recommendedName>
</protein>
<dbReference type="AlphaFoldDB" id="A0A1Y3CHG2"/>
<evidence type="ECO:0000313" key="3">
    <source>
        <dbReference type="Proteomes" id="UP000242765"/>
    </source>
</evidence>
<dbReference type="Pfam" id="PF08878">
    <property type="entry name" value="HamA"/>
    <property type="match status" value="1"/>
</dbReference>
<reference evidence="2 3" key="1">
    <citation type="submission" date="2017-04" db="EMBL/GenBank/DDBJ databases">
        <title>High diversity of culturable Acinetobacter species in natural soil and water ecosystems.</title>
        <authorList>
            <person name="Nemec A."/>
            <person name="Radolfova-Krizova L."/>
        </authorList>
    </citation>
    <scope>NUCLEOTIDE SEQUENCE [LARGE SCALE GENOMIC DNA]</scope>
    <source>
        <strain evidence="2 3">ANC 4999</strain>
    </source>
</reference>
<dbReference type="RefSeq" id="WP_086203608.1">
    <property type="nucleotide sequence ID" value="NZ_NEGB01000004.1"/>
</dbReference>